<evidence type="ECO:0000256" key="1">
    <source>
        <dbReference type="ARBA" id="ARBA00022723"/>
    </source>
</evidence>
<gene>
    <name evidence="7" type="ORF">H1S06_06520</name>
</gene>
<keyword evidence="3" id="KW-0862">Zinc</keyword>
<dbReference type="InterPro" id="IPR000962">
    <property type="entry name" value="Znf_DskA_TraR"/>
</dbReference>
<dbReference type="Pfam" id="PF01258">
    <property type="entry name" value="zf-dskA_traR"/>
    <property type="match status" value="1"/>
</dbReference>
<feature type="coiled-coil region" evidence="5">
    <location>
        <begin position="7"/>
        <end position="45"/>
    </location>
</feature>
<reference evidence="7 8" key="1">
    <citation type="submission" date="2020-07" db="EMBL/GenBank/DDBJ databases">
        <title>Bacterium isolated from marien macroalgae.</title>
        <authorList>
            <person name="Zhu K."/>
            <person name="Lu D."/>
            <person name="Du Z."/>
        </authorList>
    </citation>
    <scope>NUCLEOTIDE SEQUENCE [LARGE SCALE GENOMIC DNA]</scope>
    <source>
        <strain evidence="7 8">3-1745</strain>
    </source>
</reference>
<dbReference type="InterPro" id="IPR020458">
    <property type="entry name" value="Znf_DskA_TraR_CS"/>
</dbReference>
<organism evidence="7 8">
    <name type="scientific">Marinobacterium marinum</name>
    <dbReference type="NCBI Taxonomy" id="2756129"/>
    <lineage>
        <taxon>Bacteria</taxon>
        <taxon>Pseudomonadati</taxon>
        <taxon>Pseudomonadota</taxon>
        <taxon>Gammaproteobacteria</taxon>
        <taxon>Oceanospirillales</taxon>
        <taxon>Oceanospirillaceae</taxon>
        <taxon>Marinobacterium</taxon>
    </lineage>
</organism>
<dbReference type="PROSITE" id="PS51128">
    <property type="entry name" value="ZF_DKSA_2"/>
    <property type="match status" value="1"/>
</dbReference>
<dbReference type="Gene3D" id="1.20.120.910">
    <property type="entry name" value="DksA, coiled-coil domain"/>
    <property type="match status" value="1"/>
</dbReference>
<dbReference type="EMBL" id="JACEMT010000041">
    <property type="protein sequence ID" value="MBA4502017.1"/>
    <property type="molecule type" value="Genomic_DNA"/>
</dbReference>
<accession>A0A7W2AC04</accession>
<evidence type="ECO:0000313" key="8">
    <source>
        <dbReference type="Proteomes" id="UP000538931"/>
    </source>
</evidence>
<comment type="caution">
    <text evidence="7">The sequence shown here is derived from an EMBL/GenBank/DDBJ whole genome shotgun (WGS) entry which is preliminary data.</text>
</comment>
<evidence type="ECO:0000313" key="7">
    <source>
        <dbReference type="EMBL" id="MBA4502017.1"/>
    </source>
</evidence>
<evidence type="ECO:0000256" key="2">
    <source>
        <dbReference type="ARBA" id="ARBA00022771"/>
    </source>
</evidence>
<dbReference type="Proteomes" id="UP000538931">
    <property type="component" value="Unassembled WGS sequence"/>
</dbReference>
<proteinExistence type="predicted"/>
<keyword evidence="2" id="KW-0863">Zinc-finger</keyword>
<dbReference type="PROSITE" id="PS01102">
    <property type="entry name" value="ZF_DKSA_1"/>
    <property type="match status" value="1"/>
</dbReference>
<dbReference type="AlphaFoldDB" id="A0A7W2AC04"/>
<sequence length="118" mass="13378">MAAVLSRDELENMAGTLHELLESLHEELTDELNEIEHVRHLLKRQVPGQSGKQTALEVARRLNLEHMRHHLDAIAGCNRALERINRGRFGRCSHCGEAIELNRLRADPLVETCLICQG</sequence>
<protein>
    <submittedName>
        <fullName evidence="7">TraR/DksA C4-type zinc finger protein</fullName>
    </submittedName>
</protein>
<evidence type="ECO:0000259" key="6">
    <source>
        <dbReference type="Pfam" id="PF01258"/>
    </source>
</evidence>
<name>A0A7W2AC04_9GAMM</name>
<dbReference type="GO" id="GO:0008270">
    <property type="term" value="F:zinc ion binding"/>
    <property type="evidence" value="ECO:0007669"/>
    <property type="project" value="UniProtKB-KW"/>
</dbReference>
<evidence type="ECO:0000256" key="5">
    <source>
        <dbReference type="SAM" id="Coils"/>
    </source>
</evidence>
<dbReference type="PANTHER" id="PTHR33823:SF4">
    <property type="entry name" value="GENERAL STRESS PROTEIN 16O"/>
    <property type="match status" value="1"/>
</dbReference>
<dbReference type="RefSeq" id="WP_181738409.1">
    <property type="nucleotide sequence ID" value="NZ_JACEMT010000041.1"/>
</dbReference>
<keyword evidence="5" id="KW-0175">Coiled coil</keyword>
<feature type="domain" description="Zinc finger DksA/TraR C4-type" evidence="6">
    <location>
        <begin position="87"/>
        <end position="118"/>
    </location>
</feature>
<keyword evidence="1" id="KW-0479">Metal-binding</keyword>
<keyword evidence="8" id="KW-1185">Reference proteome</keyword>
<dbReference type="SUPFAM" id="SSF57716">
    <property type="entry name" value="Glucocorticoid receptor-like (DNA-binding domain)"/>
    <property type="match status" value="1"/>
</dbReference>
<evidence type="ECO:0000256" key="4">
    <source>
        <dbReference type="PROSITE-ProRule" id="PRU00510"/>
    </source>
</evidence>
<feature type="zinc finger region" description="dksA C4-type" evidence="4">
    <location>
        <begin position="92"/>
        <end position="116"/>
    </location>
</feature>
<dbReference type="PANTHER" id="PTHR33823">
    <property type="entry name" value="RNA POLYMERASE-BINDING TRANSCRIPTION FACTOR DKSA-RELATED"/>
    <property type="match status" value="1"/>
</dbReference>
<evidence type="ECO:0000256" key="3">
    <source>
        <dbReference type="ARBA" id="ARBA00022833"/>
    </source>
</evidence>